<dbReference type="Proteomes" id="UP000466535">
    <property type="component" value="Unassembled WGS sequence"/>
</dbReference>
<protein>
    <submittedName>
        <fullName evidence="2">Glycosyltransferase</fullName>
    </submittedName>
</protein>
<dbReference type="PANTHER" id="PTHR45947">
    <property type="entry name" value="SULFOQUINOVOSYL TRANSFERASE SQD2"/>
    <property type="match status" value="1"/>
</dbReference>
<dbReference type="OrthoDB" id="132546at2157"/>
<sequence>MSDDRGACLITQPQRSRVSKDHAHDLADIIAEITTVTVLTANLPADAPIRSDHEIVEFSSAGTGERVLVEAVRFALNQLRLCLAIARREEGTVLFFGTTSYLLPVVCARLLGKRVLVLPRGDVPLSLRLRWEEQLPSPLPRLLAGLVAALERAGYRLADGVVSYTPAMAEQLGLSRDARRLYANGARFVDTEQFDVHRPFEQREQVVGFVGRLDVEKRIPELAEAARRLPDEITFVFVGDGSYREQLERELAEEIEAGSVEVVGWVDREDVPEQLNRFRLQVVPSHPTEGLPTAILEGMACGTPAYATPVSGVPDVVREGETGFLMDDERGAAIAAEIEGILDREDLAEISQTCRETITEEYSFEAAVRRWRTILDPD</sequence>
<dbReference type="CDD" id="cd03801">
    <property type="entry name" value="GT4_PimA-like"/>
    <property type="match status" value="1"/>
</dbReference>
<dbReference type="InterPro" id="IPR001296">
    <property type="entry name" value="Glyco_trans_1"/>
</dbReference>
<dbReference type="Gene3D" id="3.40.50.2000">
    <property type="entry name" value="Glycogen Phosphorylase B"/>
    <property type="match status" value="2"/>
</dbReference>
<evidence type="ECO:0000313" key="2">
    <source>
        <dbReference type="EMBL" id="MXR53064.1"/>
    </source>
</evidence>
<evidence type="ECO:0000259" key="1">
    <source>
        <dbReference type="Pfam" id="PF00534"/>
    </source>
</evidence>
<keyword evidence="3" id="KW-1185">Reference proteome</keyword>
<dbReference type="AlphaFoldDB" id="A0A6B0T4S8"/>
<keyword evidence="2" id="KW-0808">Transferase</keyword>
<proteinExistence type="predicted"/>
<comment type="caution">
    <text evidence="2">The sequence shown here is derived from an EMBL/GenBank/DDBJ whole genome shotgun (WGS) entry which is preliminary data.</text>
</comment>
<accession>A0A6B0T4S8</accession>
<dbReference type="PANTHER" id="PTHR45947:SF3">
    <property type="entry name" value="SULFOQUINOVOSYL TRANSFERASE SQD2"/>
    <property type="match status" value="1"/>
</dbReference>
<dbReference type="RefSeq" id="WP_159765347.1">
    <property type="nucleotide sequence ID" value="NZ_WUUT01000008.1"/>
</dbReference>
<gene>
    <name evidence="2" type="ORF">GRX03_15815</name>
</gene>
<dbReference type="SUPFAM" id="SSF53756">
    <property type="entry name" value="UDP-Glycosyltransferase/glycogen phosphorylase"/>
    <property type="match status" value="1"/>
</dbReference>
<dbReference type="GO" id="GO:0016757">
    <property type="term" value="F:glycosyltransferase activity"/>
    <property type="evidence" value="ECO:0007669"/>
    <property type="project" value="InterPro"/>
</dbReference>
<dbReference type="InterPro" id="IPR050194">
    <property type="entry name" value="Glycosyltransferase_grp1"/>
</dbReference>
<name>A0A6B0T4S8_9EURY</name>
<dbReference type="Pfam" id="PF00534">
    <property type="entry name" value="Glycos_transf_1"/>
    <property type="match status" value="1"/>
</dbReference>
<evidence type="ECO:0000313" key="3">
    <source>
        <dbReference type="Proteomes" id="UP000466535"/>
    </source>
</evidence>
<feature type="domain" description="Glycosyl transferase family 1" evidence="1">
    <location>
        <begin position="198"/>
        <end position="349"/>
    </location>
</feature>
<dbReference type="EMBL" id="WUUT01000008">
    <property type="protein sequence ID" value="MXR53064.1"/>
    <property type="molecule type" value="Genomic_DNA"/>
</dbReference>
<reference evidence="2 3" key="1">
    <citation type="submission" date="2019-12" db="EMBL/GenBank/DDBJ databases">
        <title>Isolation and characterization of three novel carbon monoxide-oxidizing members of Halobacteria from salione crusts and soils.</title>
        <authorList>
            <person name="Myers M.R."/>
            <person name="King G.M."/>
        </authorList>
    </citation>
    <scope>NUCLEOTIDE SEQUENCE [LARGE SCALE GENOMIC DNA]</scope>
    <source>
        <strain evidence="2 3">WSH3</strain>
    </source>
</reference>
<organism evidence="2 3">
    <name type="scientific">Halovenus carboxidivorans</name>
    <dbReference type="NCBI Taxonomy" id="2692199"/>
    <lineage>
        <taxon>Archaea</taxon>
        <taxon>Methanobacteriati</taxon>
        <taxon>Methanobacteriota</taxon>
        <taxon>Stenosarchaea group</taxon>
        <taxon>Halobacteria</taxon>
        <taxon>Halobacteriales</taxon>
        <taxon>Haloarculaceae</taxon>
        <taxon>Halovenus</taxon>
    </lineage>
</organism>